<dbReference type="InterPro" id="IPR011335">
    <property type="entry name" value="Restrct_endonuc-II-like"/>
</dbReference>
<evidence type="ECO:0000313" key="1">
    <source>
        <dbReference type="EMBL" id="AWO74949.1"/>
    </source>
</evidence>
<reference evidence="2" key="1">
    <citation type="submission" date="2018-02" db="EMBL/GenBank/DDBJ databases">
        <title>The complete genome of bacterial strain SGAirxxxx.</title>
        <authorList>
            <person name="Schuster S.C."/>
        </authorList>
    </citation>
    <scope>NUCLEOTIDE SEQUENCE [LARGE SCALE GENOMIC DNA]</scope>
    <source>
        <strain evidence="2">SGAir0734</strain>
    </source>
</reference>
<dbReference type="AlphaFoldDB" id="A0A2Z3NB68"/>
<protein>
    <recommendedName>
        <fullName evidence="3">Sce7726 family protein</fullName>
    </recommendedName>
</protein>
<dbReference type="EMBL" id="CP027303">
    <property type="protein sequence ID" value="AWO74949.1"/>
    <property type="molecule type" value="Genomic_DNA"/>
</dbReference>
<evidence type="ECO:0008006" key="3">
    <source>
        <dbReference type="Google" id="ProtNLM"/>
    </source>
</evidence>
<dbReference type="SUPFAM" id="SSF52980">
    <property type="entry name" value="Restriction endonuclease-like"/>
    <property type="match status" value="1"/>
</dbReference>
<evidence type="ECO:0000313" key="2">
    <source>
        <dbReference type="Proteomes" id="UP000246996"/>
    </source>
</evidence>
<organism evidence="1 2">
    <name type="scientific">Geobacillus thermoleovorans</name>
    <name type="common">Bacillus thermoleovorans</name>
    <dbReference type="NCBI Taxonomy" id="33941"/>
    <lineage>
        <taxon>Bacteria</taxon>
        <taxon>Bacillati</taxon>
        <taxon>Bacillota</taxon>
        <taxon>Bacilli</taxon>
        <taxon>Bacillales</taxon>
        <taxon>Anoxybacillaceae</taxon>
        <taxon>Geobacillus</taxon>
        <taxon>Geobacillus thermoleovorans group</taxon>
    </lineage>
</organism>
<accession>A0A2Z3NB68</accession>
<gene>
    <name evidence="1" type="ORF">C1N76_10900</name>
</gene>
<sequence>MGSGLIHSLMGGDHIRSMVVGEMTKIQEQDLFDPIKKWLEEKGYEVYAEVELPSGRADIVAVHGPAKCIVEMKTSLTMELIEQAMRWLDFAHYVYIAIPQRKKYIPVFVQNLLREKRIGILTVDFHYNYVRHYMPARFNRPAKKLKWFKWEDYLYEEQKTWVKGGVNNGGHVTPYKLTIKKVQEYLYWQRDWKSIREILEHCETHYAHPKPSLTKALLDFENDWCEAKKENGVWFFRHK</sequence>
<name>A0A2Z3NB68_GEOTH</name>
<dbReference type="Proteomes" id="UP000246996">
    <property type="component" value="Chromosome"/>
</dbReference>
<proteinExistence type="predicted"/>